<feature type="binding site" evidence="4">
    <location>
        <begin position="117"/>
        <end position="119"/>
    </location>
    <ligand>
        <name>GTP</name>
        <dbReference type="ChEBI" id="CHEBI:37565"/>
    </ligand>
</feature>
<evidence type="ECO:0000259" key="8">
    <source>
        <dbReference type="SMART" id="SM00865"/>
    </source>
</evidence>
<dbReference type="InterPro" id="IPR024757">
    <property type="entry name" value="FtsZ_C"/>
</dbReference>
<feature type="binding site" evidence="4">
    <location>
        <position position="152"/>
    </location>
    <ligand>
        <name>GTP</name>
        <dbReference type="ChEBI" id="CHEBI:37565"/>
    </ligand>
</feature>
<dbReference type="PROSITE" id="PS01135">
    <property type="entry name" value="FTSZ_2"/>
    <property type="match status" value="1"/>
</dbReference>
<dbReference type="InterPro" id="IPR018316">
    <property type="entry name" value="Tubulin/FtsZ_2-layer-sand-dom"/>
</dbReference>
<dbReference type="PANTHER" id="PTHR30314">
    <property type="entry name" value="CELL DIVISION PROTEIN FTSZ-RELATED"/>
    <property type="match status" value="1"/>
</dbReference>
<dbReference type="PRINTS" id="PR00423">
    <property type="entry name" value="CELLDVISFTSZ"/>
</dbReference>
<dbReference type="AlphaFoldDB" id="A0A1M4U8T1"/>
<dbReference type="GO" id="GO:0003924">
    <property type="term" value="F:GTPase activity"/>
    <property type="evidence" value="ECO:0007669"/>
    <property type="project" value="UniProtKB-UniRule"/>
</dbReference>
<feature type="binding site" evidence="4">
    <location>
        <position position="148"/>
    </location>
    <ligand>
        <name>GTP</name>
        <dbReference type="ChEBI" id="CHEBI:37565"/>
    </ligand>
</feature>
<comment type="similarity">
    <text evidence="1 4 6">Belongs to the FtsZ family.</text>
</comment>
<comment type="caution">
    <text evidence="9">The sequence shown here is derived from an EMBL/GenBank/DDBJ whole genome shotgun (WGS) entry which is preliminary data.</text>
</comment>
<sequence length="370" mass="40186">MPFNLPIEDNSKEMFHKRPKYVIKVIGVGGAGNNAIERMVRLGVAEVDLIAANTDVQVLETSNAKFKLQLGKELTRGLGAGGNPEKGEKAAEESADEIREMIQGTDLLFITAGFGGGTGTGASPVIARIARELGILTVAVVTIPFHFEGSTKQKIANSGLNKLKPYVDTLIKISNDKLLEENDDIPIRQAFAKADDILYQGITGISDLITKKGLVNTDFADVESVLKRRGSAMLGIGWGKGPNKAEEAAKNALNSKFLENSVQNATAALVNVAGKNPTLKDLKIVTSILHSYSTDEVNLKYGITEVDDMQPDELKVTIVAAGYNKILNDFDGENIYEIPAIYRLFGNNVLNEEKIKLEKYLEAQQGDYEE</sequence>
<organism evidence="9 10">
    <name type="scientific">Marinitoga hydrogenitolerans (strain DSM 16785 / JCM 12826 / AT1271)</name>
    <dbReference type="NCBI Taxonomy" id="1122195"/>
    <lineage>
        <taxon>Bacteria</taxon>
        <taxon>Thermotogati</taxon>
        <taxon>Thermotogota</taxon>
        <taxon>Thermotogae</taxon>
        <taxon>Petrotogales</taxon>
        <taxon>Petrotogaceae</taxon>
        <taxon>Marinitoga</taxon>
    </lineage>
</organism>
<dbReference type="InterPro" id="IPR003008">
    <property type="entry name" value="Tubulin_FtsZ_GTPase"/>
</dbReference>
<dbReference type="HAMAP" id="MF_00909">
    <property type="entry name" value="FtsZ"/>
    <property type="match status" value="1"/>
</dbReference>
<feature type="domain" description="Tubulin/FtsZ 2-layer sandwich" evidence="8">
    <location>
        <begin position="215"/>
        <end position="329"/>
    </location>
</feature>
<dbReference type="CDD" id="cd02201">
    <property type="entry name" value="FtsZ_type1"/>
    <property type="match status" value="1"/>
</dbReference>
<dbReference type="SMART" id="SM00865">
    <property type="entry name" value="Tubulin_C"/>
    <property type="match status" value="1"/>
</dbReference>
<dbReference type="GO" id="GO:0005737">
    <property type="term" value="C:cytoplasm"/>
    <property type="evidence" value="ECO:0007669"/>
    <property type="project" value="UniProtKB-SubCell"/>
</dbReference>
<comment type="subcellular location">
    <subcellularLocation>
        <location evidence="4">Cytoplasm</location>
    </subcellularLocation>
    <text evidence="4">Assembles at midcell at the inner surface of the cytoplasmic membrane.</text>
</comment>
<dbReference type="GO" id="GO:0032153">
    <property type="term" value="C:cell division site"/>
    <property type="evidence" value="ECO:0007669"/>
    <property type="project" value="UniProtKB-UniRule"/>
</dbReference>
<dbReference type="GO" id="GO:0005525">
    <property type="term" value="F:GTP binding"/>
    <property type="evidence" value="ECO:0007669"/>
    <property type="project" value="UniProtKB-UniRule"/>
</dbReference>
<dbReference type="GO" id="GO:0000917">
    <property type="term" value="P:division septum assembly"/>
    <property type="evidence" value="ECO:0007669"/>
    <property type="project" value="UniProtKB-KW"/>
</dbReference>
<evidence type="ECO:0000256" key="6">
    <source>
        <dbReference type="RuleBase" id="RU000631"/>
    </source>
</evidence>
<gene>
    <name evidence="4" type="primary">ftsZ</name>
    <name evidence="9" type="ORF">SAMN02745164_00618</name>
</gene>
<reference evidence="9" key="1">
    <citation type="submission" date="2016-11" db="EMBL/GenBank/DDBJ databases">
        <authorList>
            <person name="Varghese N."/>
            <person name="Submissions S."/>
        </authorList>
    </citation>
    <scope>NUCLEOTIDE SEQUENCE [LARGE SCALE GENOMIC DNA]</scope>
    <source>
        <strain evidence="9">DSM 16785</strain>
    </source>
</reference>
<dbReference type="SUPFAM" id="SSF52490">
    <property type="entry name" value="Tubulin nucleotide-binding domain-like"/>
    <property type="match status" value="1"/>
</dbReference>
<evidence type="ECO:0000256" key="4">
    <source>
        <dbReference type="HAMAP-Rule" id="MF_00909"/>
    </source>
</evidence>
<keyword evidence="10" id="KW-1185">Reference proteome</keyword>
<dbReference type="InterPro" id="IPR036525">
    <property type="entry name" value="Tubulin/FtsZ_GTPase_sf"/>
</dbReference>
<dbReference type="GO" id="GO:0043093">
    <property type="term" value="P:FtsZ-dependent cytokinesis"/>
    <property type="evidence" value="ECO:0007669"/>
    <property type="project" value="UniProtKB-UniRule"/>
</dbReference>
<evidence type="ECO:0000256" key="3">
    <source>
        <dbReference type="ARBA" id="ARBA00023134"/>
    </source>
</evidence>
<dbReference type="SUPFAM" id="SSF55307">
    <property type="entry name" value="Tubulin C-terminal domain-like"/>
    <property type="match status" value="1"/>
</dbReference>
<dbReference type="InterPro" id="IPR045061">
    <property type="entry name" value="FtsZ/CetZ"/>
</dbReference>
<evidence type="ECO:0000256" key="1">
    <source>
        <dbReference type="ARBA" id="ARBA00009690"/>
    </source>
</evidence>
<comment type="subunit">
    <text evidence="4">Homodimer. Polymerizes to form a dynamic ring structure in a strictly GTP-dependent manner. Interacts directly with several other division proteins.</text>
</comment>
<name>A0A1M4U8T1_MARH1</name>
<dbReference type="Gene3D" id="3.40.50.1440">
    <property type="entry name" value="Tubulin/FtsZ, GTPase domain"/>
    <property type="match status" value="1"/>
</dbReference>
<feature type="binding site" evidence="4">
    <location>
        <begin position="30"/>
        <end position="34"/>
    </location>
    <ligand>
        <name>GTP</name>
        <dbReference type="ChEBI" id="CHEBI:37565"/>
    </ligand>
</feature>
<feature type="binding site" evidence="4">
    <location>
        <position position="195"/>
    </location>
    <ligand>
        <name>GTP</name>
        <dbReference type="ChEBI" id="CHEBI:37565"/>
    </ligand>
</feature>
<dbReference type="FunFam" id="3.40.50.1440:FF:000001">
    <property type="entry name" value="Cell division protein FtsZ"/>
    <property type="match status" value="1"/>
</dbReference>
<keyword evidence="4" id="KW-0963">Cytoplasm</keyword>
<accession>A0A1M4U8T1</accession>
<keyword evidence="4 6" id="KW-0132">Cell division</keyword>
<evidence type="ECO:0000256" key="2">
    <source>
        <dbReference type="ARBA" id="ARBA00022741"/>
    </source>
</evidence>
<dbReference type="InterPro" id="IPR000158">
    <property type="entry name" value="Cell_div_FtsZ"/>
</dbReference>
<dbReference type="PROSITE" id="PS01134">
    <property type="entry name" value="FTSZ_1"/>
    <property type="match status" value="1"/>
</dbReference>
<evidence type="ECO:0000259" key="7">
    <source>
        <dbReference type="SMART" id="SM00864"/>
    </source>
</evidence>
<dbReference type="PANTHER" id="PTHR30314:SF3">
    <property type="entry name" value="MITOCHONDRIAL DIVISION PROTEIN FSZA"/>
    <property type="match status" value="1"/>
</dbReference>
<evidence type="ECO:0000313" key="9">
    <source>
        <dbReference type="EMBL" id="SHE53058.1"/>
    </source>
</evidence>
<keyword evidence="2 4" id="KW-0547">Nucleotide-binding</keyword>
<dbReference type="OrthoDB" id="9813375at2"/>
<keyword evidence="4 6" id="KW-0717">Septation</keyword>
<dbReference type="Proteomes" id="UP000184334">
    <property type="component" value="Unassembled WGS sequence"/>
</dbReference>
<dbReference type="GO" id="GO:0051258">
    <property type="term" value="P:protein polymerization"/>
    <property type="evidence" value="ECO:0007669"/>
    <property type="project" value="UniProtKB-UniRule"/>
</dbReference>
<dbReference type="NCBIfam" id="TIGR00065">
    <property type="entry name" value="ftsZ"/>
    <property type="match status" value="1"/>
</dbReference>
<dbReference type="EMBL" id="FQUI01000006">
    <property type="protein sequence ID" value="SHE53058.1"/>
    <property type="molecule type" value="Genomic_DNA"/>
</dbReference>
<dbReference type="Pfam" id="PF00091">
    <property type="entry name" value="Tubulin"/>
    <property type="match status" value="1"/>
</dbReference>
<dbReference type="RefSeq" id="WP_072863321.1">
    <property type="nucleotide sequence ID" value="NZ_FQUI01000006.1"/>
</dbReference>
<dbReference type="STRING" id="1122195.SAMN02745164_00618"/>
<dbReference type="Pfam" id="PF12327">
    <property type="entry name" value="FtsZ_C"/>
    <property type="match status" value="1"/>
</dbReference>
<evidence type="ECO:0000256" key="5">
    <source>
        <dbReference type="NCBIfam" id="TIGR00065"/>
    </source>
</evidence>
<keyword evidence="3 4" id="KW-0342">GTP-binding</keyword>
<evidence type="ECO:0000313" key="10">
    <source>
        <dbReference type="Proteomes" id="UP000184334"/>
    </source>
</evidence>
<protein>
    <recommendedName>
        <fullName evidence="4 5">Cell division protein FtsZ</fullName>
    </recommendedName>
</protein>
<dbReference type="InterPro" id="IPR008280">
    <property type="entry name" value="Tub_FtsZ_C"/>
</dbReference>
<comment type="function">
    <text evidence="4 6">Essential cell division protein that forms a contractile ring structure (Z ring) at the future cell division site. The regulation of the ring assembly controls the timing and the location of cell division. One of the functions of the FtsZ ring is to recruit other cell division proteins to the septum to produce a new cell wall between the dividing cells. Binds GTP and shows GTPase activity.</text>
</comment>
<dbReference type="InterPro" id="IPR020805">
    <property type="entry name" value="Cell_div_FtsZ_CS"/>
</dbReference>
<dbReference type="SMART" id="SM00864">
    <property type="entry name" value="Tubulin"/>
    <property type="match status" value="1"/>
</dbReference>
<keyword evidence="4 6" id="KW-0131">Cell cycle</keyword>
<feature type="domain" description="Tubulin/FtsZ GTPase" evidence="7">
    <location>
        <begin position="22"/>
        <end position="213"/>
    </location>
</feature>
<proteinExistence type="inferred from homology"/>